<sequence>MLSQQATRSAARRIRLAARFSTSSCASDAAAAQSEAEKAEGSIASVFSSLGGDAFVPLEQRFSELKKSIYSDGLIESWRSVLEHLERRTAEIREIGSKAIPQVSYKDVQAGLSQETTDSVKRVGTVVVHDAVPEPEAEAWKTQIKAYIAENRSLARGFPDDDPQVWELYNSVAQTQARTHPGLLSTQKWLLSLFHTSDPNSPVSISTPISYYDRLRMRHPGDSVFALGAHIDGGSLERWEDPGFRSCFRAILAGGSDPHVRHDPWDLTTRLSAKTDLYGGSGQCSVFRMFQGWTALSRTAPGEGTLQVFPDVNLATAYVMLRPFFKPRTGREGRLGFDDWELDLDSTVFPGSVKGKGESRCR</sequence>
<name>A0A2S5BFC5_9BASI</name>
<dbReference type="STRING" id="741276.A0A2S5BFC5"/>
<dbReference type="PANTHER" id="PTHR30613:SF1">
    <property type="entry name" value="DUF1479 DOMAIN PROTEIN (AFU_ORTHOLOGUE AFUA_5G09280)"/>
    <property type="match status" value="1"/>
</dbReference>
<comment type="caution">
    <text evidence="1">The sequence shown here is derived from an EMBL/GenBank/DDBJ whole genome shotgun (WGS) entry which is preliminary data.</text>
</comment>
<evidence type="ECO:0000313" key="2">
    <source>
        <dbReference type="Proteomes" id="UP000237144"/>
    </source>
</evidence>
<protein>
    <recommendedName>
        <fullName evidence="3">DUF1479-domain-containing protein</fullName>
    </recommendedName>
</protein>
<accession>A0A2S5BFC5</accession>
<dbReference type="EMBL" id="PJQD01000014">
    <property type="protein sequence ID" value="POY75461.1"/>
    <property type="molecule type" value="Genomic_DNA"/>
</dbReference>
<dbReference type="PANTHER" id="PTHR30613">
    <property type="entry name" value="UNCHARACTERIZED PROTEIN YBIU-RELATED"/>
    <property type="match status" value="1"/>
</dbReference>
<organism evidence="1 2">
    <name type="scientific">Rhodotorula taiwanensis</name>
    <dbReference type="NCBI Taxonomy" id="741276"/>
    <lineage>
        <taxon>Eukaryota</taxon>
        <taxon>Fungi</taxon>
        <taxon>Dikarya</taxon>
        <taxon>Basidiomycota</taxon>
        <taxon>Pucciniomycotina</taxon>
        <taxon>Microbotryomycetes</taxon>
        <taxon>Sporidiobolales</taxon>
        <taxon>Sporidiobolaceae</taxon>
        <taxon>Rhodotorula</taxon>
    </lineage>
</organism>
<gene>
    <name evidence="1" type="ORF">BMF94_1363</name>
</gene>
<dbReference type="Pfam" id="PF07350">
    <property type="entry name" value="Gig2-like"/>
    <property type="match status" value="1"/>
</dbReference>
<proteinExistence type="predicted"/>
<dbReference type="InterPro" id="IPR027443">
    <property type="entry name" value="IPNS-like_sf"/>
</dbReference>
<dbReference type="Proteomes" id="UP000237144">
    <property type="component" value="Unassembled WGS sequence"/>
</dbReference>
<dbReference type="OrthoDB" id="2528779at2759"/>
<keyword evidence="2" id="KW-1185">Reference proteome</keyword>
<evidence type="ECO:0008006" key="3">
    <source>
        <dbReference type="Google" id="ProtNLM"/>
    </source>
</evidence>
<dbReference type="AlphaFoldDB" id="A0A2S5BFC5"/>
<dbReference type="InterPro" id="IPR010856">
    <property type="entry name" value="Gig2-like"/>
</dbReference>
<dbReference type="Gene3D" id="2.60.120.330">
    <property type="entry name" value="B-lactam Antibiotic, Isopenicillin N Synthase, Chain"/>
    <property type="match status" value="1"/>
</dbReference>
<evidence type="ECO:0000313" key="1">
    <source>
        <dbReference type="EMBL" id="POY75461.1"/>
    </source>
</evidence>
<dbReference type="SUPFAM" id="SSF51197">
    <property type="entry name" value="Clavaminate synthase-like"/>
    <property type="match status" value="1"/>
</dbReference>
<reference evidence="1 2" key="1">
    <citation type="journal article" date="2018" name="Front. Microbiol.">
        <title>Prospects for Fungal Bioremediation of Acidic Radioactive Waste Sites: Characterization and Genome Sequence of Rhodotorula taiwanensis MD1149.</title>
        <authorList>
            <person name="Tkavc R."/>
            <person name="Matrosova V.Y."/>
            <person name="Grichenko O.E."/>
            <person name="Gostincar C."/>
            <person name="Volpe R.P."/>
            <person name="Klimenkova P."/>
            <person name="Gaidamakova E.K."/>
            <person name="Zhou C.E."/>
            <person name="Stewart B.J."/>
            <person name="Lyman M.G."/>
            <person name="Malfatti S.A."/>
            <person name="Rubinfeld B."/>
            <person name="Courtot M."/>
            <person name="Singh J."/>
            <person name="Dalgard C.L."/>
            <person name="Hamilton T."/>
            <person name="Frey K.G."/>
            <person name="Gunde-Cimerman N."/>
            <person name="Dugan L."/>
            <person name="Daly M.J."/>
        </authorList>
    </citation>
    <scope>NUCLEOTIDE SEQUENCE [LARGE SCALE GENOMIC DNA]</scope>
    <source>
        <strain evidence="1 2">MD1149</strain>
    </source>
</reference>